<evidence type="ECO:0000259" key="5">
    <source>
        <dbReference type="PROSITE" id="PS50987"/>
    </source>
</evidence>
<comment type="caution">
    <text evidence="6">The sequence shown here is derived from an EMBL/GenBank/DDBJ whole genome shotgun (WGS) entry which is preliminary data.</text>
</comment>
<feature type="compositionally biased region" description="Basic and acidic residues" evidence="4">
    <location>
        <begin position="96"/>
        <end position="108"/>
    </location>
</feature>
<keyword evidence="3" id="KW-0804">Transcription</keyword>
<accession>A0AAW4LEW2</accession>
<evidence type="ECO:0000256" key="3">
    <source>
        <dbReference type="ARBA" id="ARBA00023163"/>
    </source>
</evidence>
<evidence type="ECO:0000256" key="4">
    <source>
        <dbReference type="SAM" id="MobiDB-lite"/>
    </source>
</evidence>
<dbReference type="CDD" id="cd00090">
    <property type="entry name" value="HTH_ARSR"/>
    <property type="match status" value="1"/>
</dbReference>
<dbReference type="SUPFAM" id="SSF46785">
    <property type="entry name" value="Winged helix' DNA-binding domain"/>
    <property type="match status" value="1"/>
</dbReference>
<dbReference type="Gene3D" id="1.10.10.10">
    <property type="entry name" value="Winged helix-like DNA-binding domain superfamily/Winged helix DNA-binding domain"/>
    <property type="match status" value="1"/>
</dbReference>
<dbReference type="Proteomes" id="UP000811899">
    <property type="component" value="Unassembled WGS sequence"/>
</dbReference>
<dbReference type="PANTHER" id="PTHR33154">
    <property type="entry name" value="TRANSCRIPTIONAL REGULATOR, ARSR FAMILY"/>
    <property type="match status" value="1"/>
</dbReference>
<dbReference type="PANTHER" id="PTHR33154:SF33">
    <property type="entry name" value="TRANSCRIPTIONAL REPRESSOR SDPR"/>
    <property type="match status" value="1"/>
</dbReference>
<proteinExistence type="predicted"/>
<keyword evidence="1" id="KW-0805">Transcription regulation</keyword>
<protein>
    <submittedName>
        <fullName evidence="6">Winged helix-turn-helix domain-containing protein</fullName>
    </submittedName>
</protein>
<sequence length="115" mass="12626">MDFNTSLEWAELLKAIAHPTRLQIVAELLKGIKCVTDIQDILPASQSNISQHLTVLRNAGIVSFAQDGSQRCYFVSRPQLVSTILSQLAAGEPVTRKTKEEIDQEKRSGGACCVK</sequence>
<name>A0AAW4LEW2_9BACT</name>
<dbReference type="PRINTS" id="PR00778">
    <property type="entry name" value="HTHARSR"/>
</dbReference>
<feature type="domain" description="HTH arsR-type" evidence="5">
    <location>
        <begin position="1"/>
        <end position="95"/>
    </location>
</feature>
<dbReference type="InterPro" id="IPR051081">
    <property type="entry name" value="HTH_MetalResp_TranReg"/>
</dbReference>
<evidence type="ECO:0000313" key="6">
    <source>
        <dbReference type="EMBL" id="MBT0666457.1"/>
    </source>
</evidence>
<evidence type="ECO:0000313" key="7">
    <source>
        <dbReference type="Proteomes" id="UP000811899"/>
    </source>
</evidence>
<dbReference type="RefSeq" id="WP_214173227.1">
    <property type="nucleotide sequence ID" value="NZ_JAHCVJ010000012.1"/>
</dbReference>
<gene>
    <name evidence="6" type="ORF">KI809_19285</name>
</gene>
<dbReference type="EMBL" id="JAHCVJ010000012">
    <property type="protein sequence ID" value="MBT0666457.1"/>
    <property type="molecule type" value="Genomic_DNA"/>
</dbReference>
<dbReference type="PROSITE" id="PS50987">
    <property type="entry name" value="HTH_ARSR_2"/>
    <property type="match status" value="1"/>
</dbReference>
<dbReference type="GO" id="GO:0003700">
    <property type="term" value="F:DNA-binding transcription factor activity"/>
    <property type="evidence" value="ECO:0007669"/>
    <property type="project" value="InterPro"/>
</dbReference>
<reference evidence="6 7" key="1">
    <citation type="submission" date="2021-05" db="EMBL/GenBank/DDBJ databases">
        <title>The draft genome of Geobacter pelophilus DSM 12255.</title>
        <authorList>
            <person name="Xu Z."/>
            <person name="Masuda Y."/>
            <person name="Itoh H."/>
            <person name="Senoo K."/>
        </authorList>
    </citation>
    <scope>NUCLEOTIDE SEQUENCE [LARGE SCALE GENOMIC DNA]</scope>
    <source>
        <strain evidence="6 7">DSM 12255</strain>
    </source>
</reference>
<dbReference type="GO" id="GO:0003677">
    <property type="term" value="F:DNA binding"/>
    <property type="evidence" value="ECO:0007669"/>
    <property type="project" value="UniProtKB-KW"/>
</dbReference>
<dbReference type="InterPro" id="IPR036388">
    <property type="entry name" value="WH-like_DNA-bd_sf"/>
</dbReference>
<dbReference type="NCBIfam" id="NF033788">
    <property type="entry name" value="HTH_metalloreg"/>
    <property type="match status" value="1"/>
</dbReference>
<keyword evidence="7" id="KW-1185">Reference proteome</keyword>
<evidence type="ECO:0000256" key="2">
    <source>
        <dbReference type="ARBA" id="ARBA00023125"/>
    </source>
</evidence>
<dbReference type="InterPro" id="IPR001845">
    <property type="entry name" value="HTH_ArsR_DNA-bd_dom"/>
</dbReference>
<keyword evidence="2" id="KW-0238">DNA-binding</keyword>
<evidence type="ECO:0000256" key="1">
    <source>
        <dbReference type="ARBA" id="ARBA00023015"/>
    </source>
</evidence>
<dbReference type="SMART" id="SM00418">
    <property type="entry name" value="HTH_ARSR"/>
    <property type="match status" value="1"/>
</dbReference>
<feature type="region of interest" description="Disordered" evidence="4">
    <location>
        <begin position="96"/>
        <end position="115"/>
    </location>
</feature>
<dbReference type="InterPro" id="IPR036390">
    <property type="entry name" value="WH_DNA-bd_sf"/>
</dbReference>
<dbReference type="AlphaFoldDB" id="A0AAW4LEW2"/>
<dbReference type="Pfam" id="PF01022">
    <property type="entry name" value="HTH_5"/>
    <property type="match status" value="1"/>
</dbReference>
<dbReference type="InterPro" id="IPR011991">
    <property type="entry name" value="ArsR-like_HTH"/>
</dbReference>
<organism evidence="6 7">
    <name type="scientific">Geoanaerobacter pelophilus</name>
    <dbReference type="NCBI Taxonomy" id="60036"/>
    <lineage>
        <taxon>Bacteria</taxon>
        <taxon>Pseudomonadati</taxon>
        <taxon>Thermodesulfobacteriota</taxon>
        <taxon>Desulfuromonadia</taxon>
        <taxon>Geobacterales</taxon>
        <taxon>Geobacteraceae</taxon>
        <taxon>Geoanaerobacter</taxon>
    </lineage>
</organism>